<evidence type="ECO:0000313" key="1">
    <source>
        <dbReference type="EMBL" id="QHS97949.1"/>
    </source>
</evidence>
<dbReference type="AlphaFoldDB" id="A0A6C0C2G0"/>
<sequence length="58" mass="6272">MPKMKPKSTARLVYEALLGTPSDVLSAYIFADVAGVYEHSRDTAPIPASAEATFINRC</sequence>
<organism evidence="1">
    <name type="scientific">viral metagenome</name>
    <dbReference type="NCBI Taxonomy" id="1070528"/>
    <lineage>
        <taxon>unclassified sequences</taxon>
        <taxon>metagenomes</taxon>
        <taxon>organismal metagenomes</taxon>
    </lineage>
</organism>
<accession>A0A6C0C2G0</accession>
<name>A0A6C0C2G0_9ZZZZ</name>
<proteinExistence type="predicted"/>
<reference evidence="1" key="1">
    <citation type="journal article" date="2020" name="Nature">
        <title>Giant virus diversity and host interactions through global metagenomics.</title>
        <authorList>
            <person name="Schulz F."/>
            <person name="Roux S."/>
            <person name="Paez-Espino D."/>
            <person name="Jungbluth S."/>
            <person name="Walsh D.A."/>
            <person name="Denef V.J."/>
            <person name="McMahon K.D."/>
            <person name="Konstantinidis K.T."/>
            <person name="Eloe-Fadrosh E.A."/>
            <person name="Kyrpides N.C."/>
            <person name="Woyke T."/>
        </authorList>
    </citation>
    <scope>NUCLEOTIDE SEQUENCE</scope>
    <source>
        <strain evidence="1">GVMAG-M-3300020182-33</strain>
    </source>
</reference>
<protein>
    <submittedName>
        <fullName evidence="1">Uncharacterized protein</fullName>
    </submittedName>
</protein>
<dbReference type="EMBL" id="MN739309">
    <property type="protein sequence ID" value="QHS97949.1"/>
    <property type="molecule type" value="Genomic_DNA"/>
</dbReference>